<keyword evidence="2" id="KW-0808">Transferase</keyword>
<evidence type="ECO:0000313" key="2">
    <source>
        <dbReference type="EMBL" id="HHW35640.1"/>
    </source>
</evidence>
<comment type="caution">
    <text evidence="2">The sequence shown here is derived from an EMBL/GenBank/DDBJ whole genome shotgun (WGS) entry which is preliminary data.</text>
</comment>
<reference evidence="2 3" key="1">
    <citation type="journal article" date="2020" name="Biotechnol. Biofuels">
        <title>New insights from the biogas microbiome by comprehensive genome-resolved metagenomics of nearly 1600 species originating from multiple anaerobic digesters.</title>
        <authorList>
            <person name="Campanaro S."/>
            <person name="Treu L."/>
            <person name="Rodriguez-R L.M."/>
            <person name="Kovalovszki A."/>
            <person name="Ziels R.M."/>
            <person name="Maus I."/>
            <person name="Zhu X."/>
            <person name="Kougias P.G."/>
            <person name="Basile A."/>
            <person name="Luo G."/>
            <person name="Schluter A."/>
            <person name="Konstantinidis K.T."/>
            <person name="Angelidaki I."/>
        </authorList>
    </citation>
    <scope>NUCLEOTIDE SEQUENCE [LARGE SCALE GENOMIC DNA]</scope>
    <source>
        <strain evidence="2">AS04akNAM_125</strain>
    </source>
</reference>
<dbReference type="RefSeq" id="WP_303731557.1">
    <property type="nucleotide sequence ID" value="NZ_DAOKYZ010000054.1"/>
</dbReference>
<dbReference type="InterPro" id="IPR036113">
    <property type="entry name" value="Asp/Glu-ADT_sf_sub_c"/>
</dbReference>
<evidence type="ECO:0000313" key="3">
    <source>
        <dbReference type="Proteomes" id="UP000580830"/>
    </source>
</evidence>
<evidence type="ECO:0000256" key="1">
    <source>
        <dbReference type="HAMAP-Rule" id="MF_00122"/>
    </source>
</evidence>
<keyword evidence="1" id="KW-0648">Protein biosynthesis</keyword>
<comment type="catalytic activity">
    <reaction evidence="1">
        <text>L-glutamyl-tRNA(Gln) + L-glutamine + ATP + H2O = L-glutaminyl-tRNA(Gln) + L-glutamate + ADP + phosphate + H(+)</text>
        <dbReference type="Rhea" id="RHEA:17521"/>
        <dbReference type="Rhea" id="RHEA-COMP:9681"/>
        <dbReference type="Rhea" id="RHEA-COMP:9684"/>
        <dbReference type="ChEBI" id="CHEBI:15377"/>
        <dbReference type="ChEBI" id="CHEBI:15378"/>
        <dbReference type="ChEBI" id="CHEBI:29985"/>
        <dbReference type="ChEBI" id="CHEBI:30616"/>
        <dbReference type="ChEBI" id="CHEBI:43474"/>
        <dbReference type="ChEBI" id="CHEBI:58359"/>
        <dbReference type="ChEBI" id="CHEBI:78520"/>
        <dbReference type="ChEBI" id="CHEBI:78521"/>
        <dbReference type="ChEBI" id="CHEBI:456216"/>
    </reaction>
</comment>
<dbReference type="Proteomes" id="UP000580830">
    <property type="component" value="Unassembled WGS sequence"/>
</dbReference>
<name>A0A832QYX5_9RHOB</name>
<dbReference type="SUPFAM" id="SSF141000">
    <property type="entry name" value="Glu-tRNAGln amidotransferase C subunit"/>
    <property type="match status" value="1"/>
</dbReference>
<organism evidence="2 3">
    <name type="scientific">Paracoccus solventivorans</name>
    <dbReference type="NCBI Taxonomy" id="53463"/>
    <lineage>
        <taxon>Bacteria</taxon>
        <taxon>Pseudomonadati</taxon>
        <taxon>Pseudomonadota</taxon>
        <taxon>Alphaproteobacteria</taxon>
        <taxon>Rhodobacterales</taxon>
        <taxon>Paracoccaceae</taxon>
        <taxon>Paracoccus</taxon>
    </lineage>
</organism>
<comment type="similarity">
    <text evidence="1">Belongs to the GatC family.</text>
</comment>
<dbReference type="GO" id="GO:0016740">
    <property type="term" value="F:transferase activity"/>
    <property type="evidence" value="ECO:0007669"/>
    <property type="project" value="UniProtKB-KW"/>
</dbReference>
<dbReference type="InterPro" id="IPR003837">
    <property type="entry name" value="GatC"/>
</dbReference>
<proteinExistence type="inferred from homology"/>
<keyword evidence="1" id="KW-0067">ATP-binding</keyword>
<dbReference type="EMBL" id="DULP01000259">
    <property type="protein sequence ID" value="HHW35640.1"/>
    <property type="molecule type" value="Genomic_DNA"/>
</dbReference>
<comment type="catalytic activity">
    <reaction evidence="1">
        <text>L-aspartyl-tRNA(Asn) + L-glutamine + ATP + H2O = L-asparaginyl-tRNA(Asn) + L-glutamate + ADP + phosphate + 2 H(+)</text>
        <dbReference type="Rhea" id="RHEA:14513"/>
        <dbReference type="Rhea" id="RHEA-COMP:9674"/>
        <dbReference type="Rhea" id="RHEA-COMP:9677"/>
        <dbReference type="ChEBI" id="CHEBI:15377"/>
        <dbReference type="ChEBI" id="CHEBI:15378"/>
        <dbReference type="ChEBI" id="CHEBI:29985"/>
        <dbReference type="ChEBI" id="CHEBI:30616"/>
        <dbReference type="ChEBI" id="CHEBI:43474"/>
        <dbReference type="ChEBI" id="CHEBI:58359"/>
        <dbReference type="ChEBI" id="CHEBI:78515"/>
        <dbReference type="ChEBI" id="CHEBI:78516"/>
        <dbReference type="ChEBI" id="CHEBI:456216"/>
    </reaction>
</comment>
<dbReference type="GO" id="GO:0050567">
    <property type="term" value="F:glutaminyl-tRNA synthase (glutamine-hydrolyzing) activity"/>
    <property type="evidence" value="ECO:0007669"/>
    <property type="project" value="UniProtKB-UniRule"/>
</dbReference>
<dbReference type="Gene3D" id="1.10.20.60">
    <property type="entry name" value="Glu-tRNAGln amidotransferase C subunit, N-terminal domain"/>
    <property type="match status" value="1"/>
</dbReference>
<comment type="function">
    <text evidence="1">Allows the formation of correctly charged Asn-tRNA(Asn) or Gln-tRNA(Gln) through the transamidation of misacylated Asp-tRNA(Asn) or Glu-tRNA(Gln) in organisms which lack either or both of asparaginyl-tRNA or glutaminyl-tRNA synthetases. The reaction takes place in the presence of glutamine and ATP through an activated phospho-Asp-tRNA(Asn) or phospho-Glu-tRNA(Gln).</text>
</comment>
<dbReference type="HAMAP" id="MF_00122">
    <property type="entry name" value="GatC"/>
    <property type="match status" value="1"/>
</dbReference>
<accession>A0A832QYX5</accession>
<dbReference type="GO" id="GO:0070681">
    <property type="term" value="P:glutaminyl-tRNAGln biosynthesis via transamidation"/>
    <property type="evidence" value="ECO:0007669"/>
    <property type="project" value="TreeGrafter"/>
</dbReference>
<dbReference type="GO" id="GO:0005524">
    <property type="term" value="F:ATP binding"/>
    <property type="evidence" value="ECO:0007669"/>
    <property type="project" value="UniProtKB-KW"/>
</dbReference>
<dbReference type="EC" id="6.3.5.-" evidence="1"/>
<protein>
    <recommendedName>
        <fullName evidence="1">Aspartyl/glutamyl-tRNA(Asn/Gln) amidotransferase subunit C</fullName>
        <shortName evidence="1">Asp/Glu-ADT subunit C</shortName>
        <ecNumber evidence="1">6.3.5.-</ecNumber>
    </recommendedName>
</protein>
<sequence length="95" mass="10371">MSISETEARKVAQLARIAVADEALPALASELSHMLQFMAQLSEVDVEGVEPMTGVEKMRLKRREDVVTDGNMAEAVLKNAPDAREGFFAVPKVVE</sequence>
<dbReference type="NCBIfam" id="TIGR00135">
    <property type="entry name" value="gatC"/>
    <property type="match status" value="1"/>
</dbReference>
<dbReference type="Pfam" id="PF02686">
    <property type="entry name" value="GatC"/>
    <property type="match status" value="1"/>
</dbReference>
<dbReference type="GO" id="GO:0006412">
    <property type="term" value="P:translation"/>
    <property type="evidence" value="ECO:0007669"/>
    <property type="project" value="UniProtKB-UniRule"/>
</dbReference>
<dbReference type="PANTHER" id="PTHR15004">
    <property type="entry name" value="GLUTAMYL-TRNA(GLN) AMIDOTRANSFERASE SUBUNIT C, MITOCHONDRIAL"/>
    <property type="match status" value="1"/>
</dbReference>
<gene>
    <name evidence="1 2" type="primary">gatC</name>
    <name evidence="2" type="ORF">GXX24_16120</name>
</gene>
<keyword evidence="1" id="KW-0547">Nucleotide-binding</keyword>
<keyword evidence="1" id="KW-0436">Ligase</keyword>
<dbReference type="PANTHER" id="PTHR15004:SF0">
    <property type="entry name" value="GLUTAMYL-TRNA(GLN) AMIDOTRANSFERASE SUBUNIT C, MITOCHONDRIAL"/>
    <property type="match status" value="1"/>
</dbReference>
<comment type="subunit">
    <text evidence="1">Heterotrimer of A, B and C subunits.</text>
</comment>
<dbReference type="AlphaFoldDB" id="A0A832QYX5"/>
<dbReference type="GO" id="GO:0006450">
    <property type="term" value="P:regulation of translational fidelity"/>
    <property type="evidence" value="ECO:0007669"/>
    <property type="project" value="InterPro"/>
</dbReference>